<dbReference type="RefSeq" id="XP_002844833.1">
    <property type="nucleotide sequence ID" value="XM_002844787.1"/>
</dbReference>
<dbReference type="OrthoDB" id="4828117at2759"/>
<feature type="region of interest" description="Disordered" evidence="1">
    <location>
        <begin position="168"/>
        <end position="194"/>
    </location>
</feature>
<dbReference type="STRING" id="554155.C5FVP4"/>
<dbReference type="Proteomes" id="UP000002035">
    <property type="component" value="Unassembled WGS sequence"/>
</dbReference>
<name>C5FVP4_ARTOC</name>
<dbReference type="AlphaFoldDB" id="C5FVP4"/>
<evidence type="ECO:0000313" key="3">
    <source>
        <dbReference type="Proteomes" id="UP000002035"/>
    </source>
</evidence>
<accession>C5FVP4</accession>
<evidence type="ECO:0000313" key="2">
    <source>
        <dbReference type="EMBL" id="EEQ33978.1"/>
    </source>
</evidence>
<dbReference type="eggNOG" id="ENOG502SZEC">
    <property type="taxonomic scope" value="Eukaryota"/>
</dbReference>
<dbReference type="VEuPathDB" id="FungiDB:MCYG_06797"/>
<evidence type="ECO:0000256" key="1">
    <source>
        <dbReference type="SAM" id="MobiDB-lite"/>
    </source>
</evidence>
<dbReference type="HOGENOM" id="CLU_081892_0_0_1"/>
<feature type="region of interest" description="Disordered" evidence="1">
    <location>
        <begin position="22"/>
        <end position="65"/>
    </location>
</feature>
<feature type="compositionally biased region" description="Polar residues" evidence="1">
    <location>
        <begin position="51"/>
        <end position="65"/>
    </location>
</feature>
<dbReference type="EMBL" id="DS995706">
    <property type="protein sequence ID" value="EEQ33978.1"/>
    <property type="molecule type" value="Genomic_DNA"/>
</dbReference>
<keyword evidence="3" id="KW-1185">Reference proteome</keyword>
<dbReference type="OMA" id="HEMSEVK"/>
<sequence>MATYFGQGASYDSLQNQFRKYRRMADTMKGSTEQAAPFTPNRRRNGGVPTTPRSGRVTKSTSAKKSTNFMKASLETPTKAGIVTKKNNIDDPIILDDDEDEDIPTIKHENSNMTTAVKEEIKPESVVHMADMFSALAHHGVETPKREPTAHTEDSETQYAQPQLLPNSTLGHFAMPQPNHLPSYNNDSDDDIIV</sequence>
<gene>
    <name evidence="2" type="ORF">MCYG_06797</name>
</gene>
<proteinExistence type="predicted"/>
<reference evidence="3" key="1">
    <citation type="journal article" date="2012" name="MBio">
        <title>Comparative genome analysis of Trichophyton rubrum and related dermatophytes reveals candidate genes involved in infection.</title>
        <authorList>
            <person name="Martinez D.A."/>
            <person name="Oliver B.G."/>
            <person name="Graeser Y."/>
            <person name="Goldberg J.M."/>
            <person name="Li W."/>
            <person name="Martinez-Rossi N.M."/>
            <person name="Monod M."/>
            <person name="Shelest E."/>
            <person name="Barton R.C."/>
            <person name="Birch E."/>
            <person name="Brakhage A.A."/>
            <person name="Chen Z."/>
            <person name="Gurr S.J."/>
            <person name="Heiman D."/>
            <person name="Heitman J."/>
            <person name="Kosti I."/>
            <person name="Rossi A."/>
            <person name="Saif S."/>
            <person name="Samalova M."/>
            <person name="Saunders C.W."/>
            <person name="Shea T."/>
            <person name="Summerbell R.C."/>
            <person name="Xu J."/>
            <person name="Young S."/>
            <person name="Zeng Q."/>
            <person name="Birren B.W."/>
            <person name="Cuomo C.A."/>
            <person name="White T.C."/>
        </authorList>
    </citation>
    <scope>NUCLEOTIDE SEQUENCE [LARGE SCALE GENOMIC DNA]</scope>
    <source>
        <strain evidence="3">ATCC MYA-4605 / CBS 113480</strain>
    </source>
</reference>
<protein>
    <submittedName>
        <fullName evidence="2">Uncharacterized protein</fullName>
    </submittedName>
</protein>
<organism evidence="2 3">
    <name type="scientific">Arthroderma otae (strain ATCC MYA-4605 / CBS 113480)</name>
    <name type="common">Microsporum canis</name>
    <dbReference type="NCBI Taxonomy" id="554155"/>
    <lineage>
        <taxon>Eukaryota</taxon>
        <taxon>Fungi</taxon>
        <taxon>Dikarya</taxon>
        <taxon>Ascomycota</taxon>
        <taxon>Pezizomycotina</taxon>
        <taxon>Eurotiomycetes</taxon>
        <taxon>Eurotiomycetidae</taxon>
        <taxon>Onygenales</taxon>
        <taxon>Arthrodermataceae</taxon>
        <taxon>Microsporum</taxon>
    </lineage>
</organism>
<dbReference type="GeneID" id="9222223"/>